<evidence type="ECO:0000313" key="3">
    <source>
        <dbReference type="EMBL" id="PRO64534.1"/>
    </source>
</evidence>
<dbReference type="Gene3D" id="3.40.50.1820">
    <property type="entry name" value="alpha/beta hydrolase"/>
    <property type="match status" value="1"/>
</dbReference>
<dbReference type="InterPro" id="IPR050266">
    <property type="entry name" value="AB_hydrolase_sf"/>
</dbReference>
<dbReference type="GO" id="GO:0016020">
    <property type="term" value="C:membrane"/>
    <property type="evidence" value="ECO:0007669"/>
    <property type="project" value="TreeGrafter"/>
</dbReference>
<dbReference type="PANTHER" id="PTHR43798:SF31">
    <property type="entry name" value="AB HYDROLASE SUPERFAMILY PROTEIN YCLE"/>
    <property type="match status" value="1"/>
</dbReference>
<dbReference type="InterPro" id="IPR000639">
    <property type="entry name" value="Epox_hydrolase-like"/>
</dbReference>
<dbReference type="PRINTS" id="PR00412">
    <property type="entry name" value="EPOXHYDRLASE"/>
</dbReference>
<dbReference type="RefSeq" id="WP_105960198.1">
    <property type="nucleotide sequence ID" value="NZ_PVNS01000015.1"/>
</dbReference>
<sequence length="266" mass="30349">MMHRIQVDDETELQVEDVGEGRPIVFIHGWPLSHELFKWQKEELSQKGYRFIGIDLRGYGKSDKPEQKYTYDVFARDVQTVIHNLELEDYYLAGFSMGGPIAIHYAVHYADRELKQLILLGPAAPSFTRRQGYDLGMEKEDVTELMEAVEEDQKAALEDFGTNFFATDVPEDVSDMLLRMGMEASVQATVSSAKELRDADLREDSGHVQVPTLIMHGKQDAICDYAFSETLRATIPDAELIPFEHSGHGLVYEEYKKVNEELLRIL</sequence>
<dbReference type="PRINTS" id="PR00111">
    <property type="entry name" value="ABHYDROLASE"/>
</dbReference>
<proteinExistence type="predicted"/>
<evidence type="ECO:0000313" key="4">
    <source>
        <dbReference type="Proteomes" id="UP000243650"/>
    </source>
</evidence>
<reference evidence="3 4" key="1">
    <citation type="submission" date="2018-03" db="EMBL/GenBank/DDBJ databases">
        <title>Bacillus urumqiensis sp. nov., a moderately haloalkaliphilic bacterium isolated from a salt lake.</title>
        <authorList>
            <person name="Zhao B."/>
            <person name="Liao Z."/>
        </authorList>
    </citation>
    <scope>NUCLEOTIDE SEQUENCE [LARGE SCALE GENOMIC DNA]</scope>
    <source>
        <strain evidence="3 4">BZ-SZ-XJ18</strain>
    </source>
</reference>
<dbReference type="InterPro" id="IPR000073">
    <property type="entry name" value="AB_hydrolase_1"/>
</dbReference>
<dbReference type="InterPro" id="IPR029058">
    <property type="entry name" value="AB_hydrolase_fold"/>
</dbReference>
<dbReference type="PANTHER" id="PTHR43798">
    <property type="entry name" value="MONOACYLGLYCEROL LIPASE"/>
    <property type="match status" value="1"/>
</dbReference>
<dbReference type="EMBL" id="PVNS01000015">
    <property type="protein sequence ID" value="PRO64534.1"/>
    <property type="molecule type" value="Genomic_DNA"/>
</dbReference>
<dbReference type="SUPFAM" id="SSF53474">
    <property type="entry name" value="alpha/beta-Hydrolases"/>
    <property type="match status" value="1"/>
</dbReference>
<gene>
    <name evidence="3" type="ORF">C6I21_14530</name>
</gene>
<feature type="domain" description="AB hydrolase-1" evidence="2">
    <location>
        <begin position="23"/>
        <end position="254"/>
    </location>
</feature>
<keyword evidence="4" id="KW-1185">Reference proteome</keyword>
<evidence type="ECO:0000256" key="1">
    <source>
        <dbReference type="ARBA" id="ARBA00022801"/>
    </source>
</evidence>
<keyword evidence="1 3" id="KW-0378">Hydrolase</keyword>
<dbReference type="GO" id="GO:0016787">
    <property type="term" value="F:hydrolase activity"/>
    <property type="evidence" value="ECO:0007669"/>
    <property type="project" value="UniProtKB-KW"/>
</dbReference>
<dbReference type="Pfam" id="PF00561">
    <property type="entry name" value="Abhydrolase_1"/>
    <property type="match status" value="1"/>
</dbReference>
<protein>
    <submittedName>
        <fullName evidence="3">Alpha/beta hydrolase</fullName>
    </submittedName>
</protein>
<dbReference type="AlphaFoldDB" id="A0A2P6ME37"/>
<dbReference type="OrthoDB" id="9773293at2"/>
<comment type="caution">
    <text evidence="3">The sequence shown here is derived from an EMBL/GenBank/DDBJ whole genome shotgun (WGS) entry which is preliminary data.</text>
</comment>
<name>A0A2P6ME37_ALKUR</name>
<organism evidence="3 4">
    <name type="scientific">Alkalicoccus urumqiensis</name>
    <name type="common">Bacillus urumqiensis</name>
    <dbReference type="NCBI Taxonomy" id="1548213"/>
    <lineage>
        <taxon>Bacteria</taxon>
        <taxon>Bacillati</taxon>
        <taxon>Bacillota</taxon>
        <taxon>Bacilli</taxon>
        <taxon>Bacillales</taxon>
        <taxon>Bacillaceae</taxon>
        <taxon>Alkalicoccus</taxon>
    </lineage>
</organism>
<accession>A0A2P6ME37</accession>
<evidence type="ECO:0000259" key="2">
    <source>
        <dbReference type="Pfam" id="PF00561"/>
    </source>
</evidence>
<dbReference type="Proteomes" id="UP000243650">
    <property type="component" value="Unassembled WGS sequence"/>
</dbReference>